<evidence type="ECO:0000256" key="4">
    <source>
        <dbReference type="SAM" id="MobiDB-lite"/>
    </source>
</evidence>
<dbReference type="InterPro" id="IPR050613">
    <property type="entry name" value="Sec_Metabolite_Reg"/>
</dbReference>
<dbReference type="Pfam" id="PF04082">
    <property type="entry name" value="Fungal_trans"/>
    <property type="match status" value="1"/>
</dbReference>
<dbReference type="InterPro" id="IPR001138">
    <property type="entry name" value="Zn2Cys6_DnaBD"/>
</dbReference>
<protein>
    <recommendedName>
        <fullName evidence="5">Zn(2)-C6 fungal-type domain-containing protein</fullName>
    </recommendedName>
</protein>
<dbReference type="AlphaFoldDB" id="A0A0C2X619"/>
<dbReference type="Proteomes" id="UP000054097">
    <property type="component" value="Unassembled WGS sequence"/>
</dbReference>
<dbReference type="InterPro" id="IPR036864">
    <property type="entry name" value="Zn2-C6_fun-type_DNA-bd_sf"/>
</dbReference>
<dbReference type="PANTHER" id="PTHR31001">
    <property type="entry name" value="UNCHARACTERIZED TRANSCRIPTIONAL REGULATORY PROTEIN"/>
    <property type="match status" value="1"/>
</dbReference>
<evidence type="ECO:0000256" key="3">
    <source>
        <dbReference type="ARBA" id="ARBA00023242"/>
    </source>
</evidence>
<keyword evidence="7" id="KW-1185">Reference proteome</keyword>
<dbReference type="CDD" id="cd12148">
    <property type="entry name" value="fungal_TF_MHR"/>
    <property type="match status" value="1"/>
</dbReference>
<dbReference type="GO" id="GO:0008270">
    <property type="term" value="F:zinc ion binding"/>
    <property type="evidence" value="ECO:0007669"/>
    <property type="project" value="InterPro"/>
</dbReference>
<evidence type="ECO:0000313" key="7">
    <source>
        <dbReference type="Proteomes" id="UP000054097"/>
    </source>
</evidence>
<accession>A0A0C2X619</accession>
<evidence type="ECO:0000313" key="6">
    <source>
        <dbReference type="EMBL" id="KIM33543.1"/>
    </source>
</evidence>
<evidence type="ECO:0000259" key="5">
    <source>
        <dbReference type="PROSITE" id="PS50048"/>
    </source>
</evidence>
<name>A0A0C2X619_SERVB</name>
<feature type="domain" description="Zn(2)-C6 fungal-type" evidence="5">
    <location>
        <begin position="25"/>
        <end position="57"/>
    </location>
</feature>
<feature type="region of interest" description="Disordered" evidence="4">
    <location>
        <begin position="98"/>
        <end position="120"/>
    </location>
</feature>
<keyword evidence="3" id="KW-0539">Nucleus</keyword>
<dbReference type="SUPFAM" id="SSF57701">
    <property type="entry name" value="Zn2/Cys6 DNA-binding domain"/>
    <property type="match status" value="1"/>
</dbReference>
<dbReference type="SMART" id="SM00906">
    <property type="entry name" value="Fungal_trans"/>
    <property type="match status" value="1"/>
</dbReference>
<dbReference type="HOGENOM" id="CLU_007340_4_1_1"/>
<dbReference type="SMART" id="SM00066">
    <property type="entry name" value="GAL4"/>
    <property type="match status" value="1"/>
</dbReference>
<organism evidence="6 7">
    <name type="scientific">Serendipita vermifera MAFF 305830</name>
    <dbReference type="NCBI Taxonomy" id="933852"/>
    <lineage>
        <taxon>Eukaryota</taxon>
        <taxon>Fungi</taxon>
        <taxon>Dikarya</taxon>
        <taxon>Basidiomycota</taxon>
        <taxon>Agaricomycotina</taxon>
        <taxon>Agaricomycetes</taxon>
        <taxon>Sebacinales</taxon>
        <taxon>Serendipitaceae</taxon>
        <taxon>Serendipita</taxon>
    </lineage>
</organism>
<comment type="subcellular location">
    <subcellularLocation>
        <location evidence="1">Nucleus</location>
    </subcellularLocation>
</comment>
<dbReference type="GO" id="GO:0003677">
    <property type="term" value="F:DNA binding"/>
    <property type="evidence" value="ECO:0007669"/>
    <property type="project" value="InterPro"/>
</dbReference>
<dbReference type="CDD" id="cd00067">
    <property type="entry name" value="GAL4"/>
    <property type="match status" value="1"/>
</dbReference>
<reference evidence="7" key="2">
    <citation type="submission" date="2015-01" db="EMBL/GenBank/DDBJ databases">
        <title>Evolutionary Origins and Diversification of the Mycorrhizal Mutualists.</title>
        <authorList>
            <consortium name="DOE Joint Genome Institute"/>
            <consortium name="Mycorrhizal Genomics Consortium"/>
            <person name="Kohler A."/>
            <person name="Kuo A."/>
            <person name="Nagy L.G."/>
            <person name="Floudas D."/>
            <person name="Copeland A."/>
            <person name="Barry K.W."/>
            <person name="Cichocki N."/>
            <person name="Veneault-Fourrey C."/>
            <person name="LaButti K."/>
            <person name="Lindquist E.A."/>
            <person name="Lipzen A."/>
            <person name="Lundell T."/>
            <person name="Morin E."/>
            <person name="Murat C."/>
            <person name="Riley R."/>
            <person name="Ohm R."/>
            <person name="Sun H."/>
            <person name="Tunlid A."/>
            <person name="Henrissat B."/>
            <person name="Grigoriev I.V."/>
            <person name="Hibbett D.S."/>
            <person name="Martin F."/>
        </authorList>
    </citation>
    <scope>NUCLEOTIDE SEQUENCE [LARGE SCALE GENOMIC DNA]</scope>
    <source>
        <strain evidence="7">MAFF 305830</strain>
    </source>
</reference>
<reference evidence="6 7" key="1">
    <citation type="submission" date="2014-04" db="EMBL/GenBank/DDBJ databases">
        <authorList>
            <consortium name="DOE Joint Genome Institute"/>
            <person name="Kuo A."/>
            <person name="Zuccaro A."/>
            <person name="Kohler A."/>
            <person name="Nagy L.G."/>
            <person name="Floudas D."/>
            <person name="Copeland A."/>
            <person name="Barry K.W."/>
            <person name="Cichocki N."/>
            <person name="Veneault-Fourrey C."/>
            <person name="LaButti K."/>
            <person name="Lindquist E.A."/>
            <person name="Lipzen A."/>
            <person name="Lundell T."/>
            <person name="Morin E."/>
            <person name="Murat C."/>
            <person name="Sun H."/>
            <person name="Tunlid A."/>
            <person name="Henrissat B."/>
            <person name="Grigoriev I.V."/>
            <person name="Hibbett D.S."/>
            <person name="Martin F."/>
            <person name="Nordberg H.P."/>
            <person name="Cantor M.N."/>
            <person name="Hua S.X."/>
        </authorList>
    </citation>
    <scope>NUCLEOTIDE SEQUENCE [LARGE SCALE GENOMIC DNA]</scope>
    <source>
        <strain evidence="6 7">MAFF 305830</strain>
    </source>
</reference>
<dbReference type="STRING" id="933852.A0A0C2X619"/>
<keyword evidence="2" id="KW-0479">Metal-binding</keyword>
<dbReference type="Gene3D" id="4.10.240.10">
    <property type="entry name" value="Zn(2)-C6 fungal-type DNA-binding domain"/>
    <property type="match status" value="1"/>
</dbReference>
<dbReference type="OrthoDB" id="424974at2759"/>
<dbReference type="EMBL" id="KN824278">
    <property type="protein sequence ID" value="KIM33543.1"/>
    <property type="molecule type" value="Genomic_DNA"/>
</dbReference>
<dbReference type="PROSITE" id="PS00463">
    <property type="entry name" value="ZN2_CY6_FUNGAL_1"/>
    <property type="match status" value="1"/>
</dbReference>
<dbReference type="InterPro" id="IPR007219">
    <property type="entry name" value="XnlR_reg_dom"/>
</dbReference>
<proteinExistence type="predicted"/>
<dbReference type="PROSITE" id="PS50048">
    <property type="entry name" value="ZN2_CY6_FUNGAL_2"/>
    <property type="match status" value="1"/>
</dbReference>
<dbReference type="GO" id="GO:0000981">
    <property type="term" value="F:DNA-binding transcription factor activity, RNA polymerase II-specific"/>
    <property type="evidence" value="ECO:0007669"/>
    <property type="project" value="InterPro"/>
</dbReference>
<feature type="compositionally biased region" description="Basic and acidic residues" evidence="4">
    <location>
        <begin position="110"/>
        <end position="120"/>
    </location>
</feature>
<evidence type="ECO:0000256" key="2">
    <source>
        <dbReference type="ARBA" id="ARBA00022723"/>
    </source>
</evidence>
<evidence type="ECO:0000256" key="1">
    <source>
        <dbReference type="ARBA" id="ARBA00004123"/>
    </source>
</evidence>
<gene>
    <name evidence="6" type="ORF">M408DRAFT_19816</name>
</gene>
<sequence>MDHLDDDSPPALNHAKGRRGPASSSCAECKRLKIRCTGTTEPFPCASCVKRGVASICPNGVMNGRAKRDAGDSDILRRRNQALTARVRALEIELAKAKSTSGLSPAPSGSDRRTDDEETVYHTEDNSLVEAFGEHAPTINLLPLDDPNSDDLSIDYLCDGSLPPELLVIAASFPLATAPAMAGVKDTIRALAPAYDEAVQMAEVFYSYARWLGSPCGKERFMLSILMPLYATKSWEAESADTIALFFGILSVGAMFDQTRPQYDPIAFRLHKLCAASLALSKPLDKPTLTGLEAMQSYLFFHQLSDTPTAIVRLWSLVGVAFRMVYALGIHRDSREWGLDPAQEQRRRLLFWQLNFMDGVIAAAYGRPRFFNMRHCDCPLPDESLRPEFKGLLTWRFKCLTEAMIPVLEEAFSVHPSPTYATVLRLDAKVVGFPPVDPDTLGLDVMTMSSGECMQLFCVGGMKELILLYLHRRFLFEAVSDEQCTDLSLHKYSYSVNAAVKAAIAMTRQTRGAPLLEGSQDGVPPLLYLDAWFLCAVFATIVIKRPGWEQAETAMGEMDSLLSVFEQCHTSKRVRRCLPTMRLLREKAFSVLTFHRAGQTFKVPLDDRLELLIGGPSVAHKAAQTGGTPPSALPSEPSIQEKKMEYDLQALFGSGVDSAGSFNDVFPQPMPAFRPADVQNAQWNTPLNPPNANEMSEIDRVLNGYFNDQQGMMSLGTPSWESLMQGLL</sequence>
<dbReference type="GO" id="GO:0005634">
    <property type="term" value="C:nucleus"/>
    <property type="evidence" value="ECO:0007669"/>
    <property type="project" value="UniProtKB-SubCell"/>
</dbReference>
<feature type="region of interest" description="Disordered" evidence="4">
    <location>
        <begin position="1"/>
        <end position="24"/>
    </location>
</feature>
<dbReference type="GO" id="GO:0006351">
    <property type="term" value="P:DNA-templated transcription"/>
    <property type="evidence" value="ECO:0007669"/>
    <property type="project" value="InterPro"/>
</dbReference>